<keyword evidence="1" id="KW-1133">Transmembrane helix</keyword>
<dbReference type="RefSeq" id="WP_255218565.1">
    <property type="nucleotide sequence ID" value="NZ_JBIRUQ010000019.1"/>
</dbReference>
<keyword evidence="1" id="KW-0812">Transmembrane</keyword>
<protein>
    <submittedName>
        <fullName evidence="2">Uncharacterized protein</fullName>
    </submittedName>
</protein>
<dbReference type="Proteomes" id="UP001611263">
    <property type="component" value="Unassembled WGS sequence"/>
</dbReference>
<keyword evidence="3" id="KW-1185">Reference proteome</keyword>
<keyword evidence="1" id="KW-0472">Membrane</keyword>
<dbReference type="EMBL" id="JBIRUQ010000019">
    <property type="protein sequence ID" value="MFI1465463.1"/>
    <property type="molecule type" value="Genomic_DNA"/>
</dbReference>
<feature type="transmembrane region" description="Helical" evidence="1">
    <location>
        <begin position="20"/>
        <end position="40"/>
    </location>
</feature>
<gene>
    <name evidence="2" type="ORF">ACH4WX_32550</name>
</gene>
<organism evidence="2 3">
    <name type="scientific">Nocardia carnea</name>
    <dbReference type="NCBI Taxonomy" id="37328"/>
    <lineage>
        <taxon>Bacteria</taxon>
        <taxon>Bacillati</taxon>
        <taxon>Actinomycetota</taxon>
        <taxon>Actinomycetes</taxon>
        <taxon>Mycobacteriales</taxon>
        <taxon>Nocardiaceae</taxon>
        <taxon>Nocardia</taxon>
    </lineage>
</organism>
<comment type="caution">
    <text evidence="2">The sequence shown here is derived from an EMBL/GenBank/DDBJ whole genome shotgun (WGS) entry which is preliminary data.</text>
</comment>
<evidence type="ECO:0000313" key="3">
    <source>
        <dbReference type="Proteomes" id="UP001611263"/>
    </source>
</evidence>
<sequence>MWKEIGMTFRAAMKDWGTTARLCVLVAVLAISAAAVTWIASAR</sequence>
<accession>A0ABW7U091</accession>
<reference evidence="2 3" key="1">
    <citation type="submission" date="2024-10" db="EMBL/GenBank/DDBJ databases">
        <title>The Natural Products Discovery Center: Release of the First 8490 Sequenced Strains for Exploring Actinobacteria Biosynthetic Diversity.</title>
        <authorList>
            <person name="Kalkreuter E."/>
            <person name="Kautsar S.A."/>
            <person name="Yang D."/>
            <person name="Bader C.D."/>
            <person name="Teijaro C.N."/>
            <person name="Fluegel L."/>
            <person name="Davis C.M."/>
            <person name="Simpson J.R."/>
            <person name="Lauterbach L."/>
            <person name="Steele A.D."/>
            <person name="Gui C."/>
            <person name="Meng S."/>
            <person name="Li G."/>
            <person name="Viehrig K."/>
            <person name="Ye F."/>
            <person name="Su P."/>
            <person name="Kiefer A.F."/>
            <person name="Nichols A."/>
            <person name="Cepeda A.J."/>
            <person name="Yan W."/>
            <person name="Fan B."/>
            <person name="Jiang Y."/>
            <person name="Adhikari A."/>
            <person name="Zheng C.-J."/>
            <person name="Schuster L."/>
            <person name="Cowan T.M."/>
            <person name="Smanski M.J."/>
            <person name="Chevrette M.G."/>
            <person name="De Carvalho L.P.S."/>
            <person name="Shen B."/>
        </authorList>
    </citation>
    <scope>NUCLEOTIDE SEQUENCE [LARGE SCALE GENOMIC DNA]</scope>
    <source>
        <strain evidence="2 3">NPDC020568</strain>
    </source>
</reference>
<evidence type="ECO:0000313" key="2">
    <source>
        <dbReference type="EMBL" id="MFI1465463.1"/>
    </source>
</evidence>
<dbReference type="GeneID" id="93509779"/>
<name>A0ABW7U091_9NOCA</name>
<proteinExistence type="predicted"/>
<evidence type="ECO:0000256" key="1">
    <source>
        <dbReference type="SAM" id="Phobius"/>
    </source>
</evidence>